<keyword evidence="1" id="KW-0472">Membrane</keyword>
<dbReference type="AlphaFoldDB" id="A0A0A9DRV7"/>
<evidence type="ECO:0000313" key="2">
    <source>
        <dbReference type="EMBL" id="JAD91309.1"/>
    </source>
</evidence>
<reference evidence="2" key="1">
    <citation type="submission" date="2014-09" db="EMBL/GenBank/DDBJ databases">
        <authorList>
            <person name="Magalhaes I.L.F."/>
            <person name="Oliveira U."/>
            <person name="Santos F.R."/>
            <person name="Vidigal T.H.D.A."/>
            <person name="Brescovit A.D."/>
            <person name="Santos A.J."/>
        </authorList>
    </citation>
    <scope>NUCLEOTIDE SEQUENCE</scope>
    <source>
        <tissue evidence="2">Shoot tissue taken approximately 20 cm above the soil surface</tissue>
    </source>
</reference>
<name>A0A0A9DRV7_ARUDO</name>
<organism evidence="2">
    <name type="scientific">Arundo donax</name>
    <name type="common">Giant reed</name>
    <name type="synonym">Donax arundinaceus</name>
    <dbReference type="NCBI Taxonomy" id="35708"/>
    <lineage>
        <taxon>Eukaryota</taxon>
        <taxon>Viridiplantae</taxon>
        <taxon>Streptophyta</taxon>
        <taxon>Embryophyta</taxon>
        <taxon>Tracheophyta</taxon>
        <taxon>Spermatophyta</taxon>
        <taxon>Magnoliopsida</taxon>
        <taxon>Liliopsida</taxon>
        <taxon>Poales</taxon>
        <taxon>Poaceae</taxon>
        <taxon>PACMAD clade</taxon>
        <taxon>Arundinoideae</taxon>
        <taxon>Arundineae</taxon>
        <taxon>Arundo</taxon>
    </lineage>
</organism>
<accession>A0A0A9DRV7</accession>
<keyword evidence="1" id="KW-0812">Transmembrane</keyword>
<sequence length="57" mass="6616">MMLGYPCHFVGDLVFPLSFFHVFMSVGCIQISEFNLMCLVSFSFFKIRLCPPIDFRS</sequence>
<feature type="transmembrane region" description="Helical" evidence="1">
    <location>
        <begin position="20"/>
        <end position="45"/>
    </location>
</feature>
<proteinExistence type="predicted"/>
<reference evidence="2" key="2">
    <citation type="journal article" date="2015" name="Data Brief">
        <title>Shoot transcriptome of the giant reed, Arundo donax.</title>
        <authorList>
            <person name="Barrero R.A."/>
            <person name="Guerrero F.D."/>
            <person name="Moolhuijzen P."/>
            <person name="Goolsby J.A."/>
            <person name="Tidwell J."/>
            <person name="Bellgard S.E."/>
            <person name="Bellgard M.I."/>
        </authorList>
    </citation>
    <scope>NUCLEOTIDE SEQUENCE</scope>
    <source>
        <tissue evidence="2">Shoot tissue taken approximately 20 cm above the soil surface</tissue>
    </source>
</reference>
<evidence type="ECO:0000256" key="1">
    <source>
        <dbReference type="SAM" id="Phobius"/>
    </source>
</evidence>
<dbReference type="EMBL" id="GBRH01206586">
    <property type="protein sequence ID" value="JAD91309.1"/>
    <property type="molecule type" value="Transcribed_RNA"/>
</dbReference>
<keyword evidence="1" id="KW-1133">Transmembrane helix</keyword>
<protein>
    <submittedName>
        <fullName evidence="2">Uncharacterized protein</fullName>
    </submittedName>
</protein>